<comment type="caution">
    <text evidence="1">The sequence shown here is derived from an EMBL/GenBank/DDBJ whole genome shotgun (WGS) entry which is preliminary data.</text>
</comment>
<dbReference type="EMBL" id="SHKL01000001">
    <property type="protein sequence ID" value="RZT87531.1"/>
    <property type="molecule type" value="Genomic_DNA"/>
</dbReference>
<gene>
    <name evidence="1" type="ORF">EV383_4456</name>
</gene>
<sequence>MSAGDSIEFLAACSYAAKRDVMAVAEESARVLIEVRDRLRVREANGLPPLAAWQEINDAALARKIVGALLAAGWSPPDSDEIAAAVARVEQDRVETARRMDALSGPDRAALMDYYNDHGEMPPWWQDES</sequence>
<name>A0A4Q7V2D3_PSEST</name>
<organism evidence="1 2">
    <name type="scientific">Pseudonocardia sediminis</name>
    <dbReference type="NCBI Taxonomy" id="1397368"/>
    <lineage>
        <taxon>Bacteria</taxon>
        <taxon>Bacillati</taxon>
        <taxon>Actinomycetota</taxon>
        <taxon>Actinomycetes</taxon>
        <taxon>Pseudonocardiales</taxon>
        <taxon>Pseudonocardiaceae</taxon>
        <taxon>Pseudonocardia</taxon>
    </lineage>
</organism>
<accession>A0A4Q7V2D3</accession>
<proteinExistence type="predicted"/>
<keyword evidence="2" id="KW-1185">Reference proteome</keyword>
<protein>
    <submittedName>
        <fullName evidence="1">Uncharacterized protein</fullName>
    </submittedName>
</protein>
<dbReference type="OrthoDB" id="4772408at2"/>
<evidence type="ECO:0000313" key="2">
    <source>
        <dbReference type="Proteomes" id="UP000291591"/>
    </source>
</evidence>
<reference evidence="1 2" key="1">
    <citation type="submission" date="2019-02" db="EMBL/GenBank/DDBJ databases">
        <title>Sequencing the genomes of 1000 actinobacteria strains.</title>
        <authorList>
            <person name="Klenk H.-P."/>
        </authorList>
    </citation>
    <scope>NUCLEOTIDE SEQUENCE [LARGE SCALE GENOMIC DNA]</scope>
    <source>
        <strain evidence="1 2">DSM 45779</strain>
    </source>
</reference>
<dbReference type="RefSeq" id="WP_130291672.1">
    <property type="nucleotide sequence ID" value="NZ_SHKL01000001.1"/>
</dbReference>
<evidence type="ECO:0000313" key="1">
    <source>
        <dbReference type="EMBL" id="RZT87531.1"/>
    </source>
</evidence>
<dbReference type="AlphaFoldDB" id="A0A4Q7V2D3"/>
<dbReference type="Proteomes" id="UP000291591">
    <property type="component" value="Unassembled WGS sequence"/>
</dbReference>